<feature type="region of interest" description="Disordered" evidence="2">
    <location>
        <begin position="1"/>
        <end position="24"/>
    </location>
</feature>
<dbReference type="CDD" id="cd23084">
    <property type="entry name" value="cpPDZ2_DegP-like"/>
    <property type="match status" value="1"/>
</dbReference>
<gene>
    <name evidence="4" type="ORF">GXX48_11650</name>
</gene>
<proteinExistence type="predicted"/>
<dbReference type="AlphaFoldDB" id="A0A7V6PC41"/>
<reference evidence="4 5" key="1">
    <citation type="journal article" date="2020" name="Biotechnol. Biofuels">
        <title>New insights from the biogas microbiome by comprehensive genome-resolved metagenomics of nearly 1600 species originating from multiple anaerobic digesters.</title>
        <authorList>
            <person name="Campanaro S."/>
            <person name="Treu L."/>
            <person name="Rodriguez-R L.M."/>
            <person name="Kovalovszki A."/>
            <person name="Ziels R.M."/>
            <person name="Maus I."/>
            <person name="Zhu X."/>
            <person name="Kougias P.G."/>
            <person name="Basile A."/>
            <person name="Luo G."/>
            <person name="Schluter A."/>
            <person name="Konstantinidis K.T."/>
            <person name="Angelidaki I."/>
        </authorList>
    </citation>
    <scope>NUCLEOTIDE SEQUENCE [LARGE SCALE GENOMIC DNA]</scope>
    <source>
        <strain evidence="4">AS04akNAM_66</strain>
    </source>
</reference>
<feature type="domain" description="PDZ" evidence="3">
    <location>
        <begin position="1"/>
        <end position="81"/>
    </location>
</feature>
<name>A0A7V6PC41_9HYPH</name>
<feature type="non-terminal residue" evidence="4">
    <location>
        <position position="1"/>
    </location>
</feature>
<evidence type="ECO:0000313" key="4">
    <source>
        <dbReference type="EMBL" id="HHV68282.1"/>
    </source>
</evidence>
<dbReference type="Pfam" id="PF13180">
    <property type="entry name" value="PDZ_2"/>
    <property type="match status" value="1"/>
</dbReference>
<evidence type="ECO:0000256" key="2">
    <source>
        <dbReference type="SAM" id="MobiDB-lite"/>
    </source>
</evidence>
<accession>A0A7V6PC41</accession>
<evidence type="ECO:0000313" key="5">
    <source>
        <dbReference type="Proteomes" id="UP000551563"/>
    </source>
</evidence>
<comment type="caution">
    <text evidence="4">The sequence shown here is derived from an EMBL/GenBank/DDBJ whole genome shotgun (WGS) entry which is preliminary data.</text>
</comment>
<dbReference type="SUPFAM" id="SSF50156">
    <property type="entry name" value="PDZ domain-like"/>
    <property type="match status" value="1"/>
</dbReference>
<organism evidence="4 5">
    <name type="scientific">Brucella intermedia</name>
    <dbReference type="NCBI Taxonomy" id="94625"/>
    <lineage>
        <taxon>Bacteria</taxon>
        <taxon>Pseudomonadati</taxon>
        <taxon>Pseudomonadota</taxon>
        <taxon>Alphaproteobacteria</taxon>
        <taxon>Hyphomicrobiales</taxon>
        <taxon>Brucellaceae</taxon>
        <taxon>Brucella/Ochrobactrum group</taxon>
        <taxon>Brucella</taxon>
    </lineage>
</organism>
<dbReference type="PROSITE" id="PS50106">
    <property type="entry name" value="PDZ"/>
    <property type="match status" value="1"/>
</dbReference>
<comment type="function">
    <text evidence="1">Might be efficient in the degradation of transiently denatured and unfolded proteins which accumulate in the periplasm following stress conditions.</text>
</comment>
<dbReference type="InterPro" id="IPR001478">
    <property type="entry name" value="PDZ"/>
</dbReference>
<dbReference type="FunFam" id="2.30.42.10:FF:000197">
    <property type="entry name" value="Periplasmic serine endoprotease DegP-like"/>
    <property type="match status" value="1"/>
</dbReference>
<dbReference type="SMART" id="SM00228">
    <property type="entry name" value="PDZ"/>
    <property type="match status" value="1"/>
</dbReference>
<dbReference type="Proteomes" id="UP000551563">
    <property type="component" value="Unassembled WGS sequence"/>
</dbReference>
<sequence>GGQNETLDSYGLTVTPSEDGNGVVVTDVDPDSDASDRGIRSGDIIVSVNNQTVKSAKDINNAISEAEKSGRKAVLLQLQSNDQSRFVALPIDQG</sequence>
<dbReference type="Gene3D" id="2.30.42.10">
    <property type="match status" value="1"/>
</dbReference>
<evidence type="ECO:0000256" key="1">
    <source>
        <dbReference type="ARBA" id="ARBA00002610"/>
    </source>
</evidence>
<dbReference type="EMBL" id="DUMN01000335">
    <property type="protein sequence ID" value="HHV68282.1"/>
    <property type="molecule type" value="Genomic_DNA"/>
</dbReference>
<protein>
    <submittedName>
        <fullName evidence="4">PDZ domain-containing protein</fullName>
    </submittedName>
</protein>
<evidence type="ECO:0000259" key="3">
    <source>
        <dbReference type="PROSITE" id="PS50106"/>
    </source>
</evidence>
<dbReference type="InterPro" id="IPR036034">
    <property type="entry name" value="PDZ_sf"/>
</dbReference>
<feature type="compositionally biased region" description="Polar residues" evidence="2">
    <location>
        <begin position="1"/>
        <end position="18"/>
    </location>
</feature>